<dbReference type="PANTHER" id="PTHR47120">
    <property type="entry name" value="THAP DOMAIN-CONTAINING PROTEIN 3"/>
    <property type="match status" value="1"/>
</dbReference>
<organism evidence="1 2">
    <name type="scientific">Cyprinus carpio</name>
    <name type="common">Common carp</name>
    <dbReference type="NCBI Taxonomy" id="7962"/>
    <lineage>
        <taxon>Eukaryota</taxon>
        <taxon>Metazoa</taxon>
        <taxon>Chordata</taxon>
        <taxon>Craniata</taxon>
        <taxon>Vertebrata</taxon>
        <taxon>Euteleostomi</taxon>
        <taxon>Actinopterygii</taxon>
        <taxon>Neopterygii</taxon>
        <taxon>Teleostei</taxon>
        <taxon>Ostariophysi</taxon>
        <taxon>Cypriniformes</taxon>
        <taxon>Cyprinidae</taxon>
        <taxon>Cyprininae</taxon>
        <taxon>Cyprinus</taxon>
    </lineage>
</organism>
<evidence type="ECO:0000313" key="1">
    <source>
        <dbReference type="Ensembl" id="ENSCCRP00015111177.1"/>
    </source>
</evidence>
<dbReference type="PANTHER" id="PTHR47120:SF1">
    <property type="entry name" value="THAP DOMAIN-CONTAINING PROTEIN 3"/>
    <property type="match status" value="1"/>
</dbReference>
<dbReference type="InterPro" id="IPR026520">
    <property type="entry name" value="THAP3"/>
</dbReference>
<accession>A0A8C2AVM9</accession>
<dbReference type="Ensembl" id="ENSCCRT00015114679.1">
    <property type="protein sequence ID" value="ENSCCRP00015111177.1"/>
    <property type="gene ID" value="ENSCCRG00015044054.1"/>
</dbReference>
<name>A0A8C2AVM9_CYPCA</name>
<dbReference type="Proteomes" id="UP000694700">
    <property type="component" value="Unplaced"/>
</dbReference>
<evidence type="ECO:0000313" key="2">
    <source>
        <dbReference type="Proteomes" id="UP000694700"/>
    </source>
</evidence>
<reference evidence="1" key="1">
    <citation type="submission" date="2025-08" db="UniProtKB">
        <authorList>
            <consortium name="Ensembl"/>
        </authorList>
    </citation>
    <scope>IDENTIFICATION</scope>
</reference>
<dbReference type="AlphaFoldDB" id="A0A8C2AVM9"/>
<proteinExistence type="predicted"/>
<protein>
    <submittedName>
        <fullName evidence="1">Uncharacterized protein</fullName>
    </submittedName>
</protein>
<sequence>IVVNRDWAKNRRAPAAFGILQEILSLECKTRRTQQRGQRSNTLQECNTKTILPIPLFFSRSYSRGSSDASDGMRPRPVVCADLAATDHTYAILDQCTTKSCLLNVLDANSWLRKRLQTKCRLIKRMKLKLQDDHRELLTLR</sequence>